<protein>
    <submittedName>
        <fullName evidence="2">Uncharacterized protein</fullName>
    </submittedName>
</protein>
<evidence type="ECO:0000313" key="3">
    <source>
        <dbReference type="Proteomes" id="UP001296943"/>
    </source>
</evidence>
<comment type="caution">
    <text evidence="2">The sequence shown here is derived from an EMBL/GenBank/DDBJ whole genome shotgun (WGS) entry which is preliminary data.</text>
</comment>
<dbReference type="Proteomes" id="UP001296943">
    <property type="component" value="Unassembled WGS sequence"/>
</dbReference>
<proteinExistence type="predicted"/>
<name>A0ABS2N683_9BACI</name>
<gene>
    <name evidence="2" type="ORF">JOC48_004207</name>
</gene>
<dbReference type="EMBL" id="JAFBDR010000040">
    <property type="protein sequence ID" value="MBM7573640.1"/>
    <property type="molecule type" value="Genomic_DNA"/>
</dbReference>
<accession>A0ABS2N683</accession>
<keyword evidence="3" id="KW-1185">Reference proteome</keyword>
<evidence type="ECO:0000256" key="1">
    <source>
        <dbReference type="SAM" id="MobiDB-lite"/>
    </source>
</evidence>
<organism evidence="2 3">
    <name type="scientific">Aquibacillus albus</name>
    <dbReference type="NCBI Taxonomy" id="1168171"/>
    <lineage>
        <taxon>Bacteria</taxon>
        <taxon>Bacillati</taxon>
        <taxon>Bacillota</taxon>
        <taxon>Bacilli</taxon>
        <taxon>Bacillales</taxon>
        <taxon>Bacillaceae</taxon>
        <taxon>Aquibacillus</taxon>
    </lineage>
</organism>
<reference evidence="2 3" key="1">
    <citation type="submission" date="2021-01" db="EMBL/GenBank/DDBJ databases">
        <title>Genomic Encyclopedia of Type Strains, Phase IV (KMG-IV): sequencing the most valuable type-strain genomes for metagenomic binning, comparative biology and taxonomic classification.</title>
        <authorList>
            <person name="Goeker M."/>
        </authorList>
    </citation>
    <scope>NUCLEOTIDE SEQUENCE [LARGE SCALE GENOMIC DNA]</scope>
    <source>
        <strain evidence="2 3">DSM 23711</strain>
    </source>
</reference>
<feature type="region of interest" description="Disordered" evidence="1">
    <location>
        <begin position="50"/>
        <end position="72"/>
    </location>
</feature>
<evidence type="ECO:0000313" key="2">
    <source>
        <dbReference type="EMBL" id="MBM7573640.1"/>
    </source>
</evidence>
<sequence length="72" mass="8482">MGRTPTHNNEVYIRLKNKPTEELTKDDMRDALNLAKSTGRMEHKVFYTSVKHHARQNEDRAKEQADNDNEEK</sequence>
<feature type="compositionally biased region" description="Basic and acidic residues" evidence="1">
    <location>
        <begin position="55"/>
        <end position="65"/>
    </location>
</feature>